<dbReference type="AlphaFoldDB" id="J2T6E7"/>
<dbReference type="PROSITE" id="PS00289">
    <property type="entry name" value="PTX_1"/>
    <property type="match status" value="1"/>
</dbReference>
<sequence length="72" mass="7511">MRRDLELIGGGDTAYAFCLDGSCPSPGPGYASYCSGDTCYKYFTGSPGGGGGCTEPKHLCESWETGCGCVYF</sequence>
<reference evidence="1 2" key="1">
    <citation type="journal article" date="2012" name="J. Bacteriol.">
        <title>Twenty-one genome sequences from Pseudomonas species and 19 genome sequences from diverse bacteria isolated from the rhizosphere and endosphere of Populus deltoides.</title>
        <authorList>
            <person name="Brown S.D."/>
            <person name="Utturkar S.M."/>
            <person name="Klingeman D.M."/>
            <person name="Johnson C.M."/>
            <person name="Martin S.L."/>
            <person name="Land M.L."/>
            <person name="Lu T.Y."/>
            <person name="Schadt C.W."/>
            <person name="Doktycz M.J."/>
            <person name="Pelletier D.A."/>
        </authorList>
    </citation>
    <scope>NUCLEOTIDE SEQUENCE [LARGE SCALE GENOMIC DNA]</scope>
    <source>
        <strain evidence="1 2">CF314</strain>
    </source>
</reference>
<gene>
    <name evidence="1" type="ORF">PMI13_01559</name>
</gene>
<name>J2T6E7_9FLAO</name>
<comment type="caution">
    <text evidence="1">The sequence shown here is derived from an EMBL/GenBank/DDBJ whole genome shotgun (WGS) entry which is preliminary data.</text>
</comment>
<evidence type="ECO:0000313" key="2">
    <source>
        <dbReference type="Proteomes" id="UP000007509"/>
    </source>
</evidence>
<organism evidence="1 2">
    <name type="scientific">Chryseobacterium populi</name>
    <dbReference type="NCBI Taxonomy" id="1144316"/>
    <lineage>
        <taxon>Bacteria</taxon>
        <taxon>Pseudomonadati</taxon>
        <taxon>Bacteroidota</taxon>
        <taxon>Flavobacteriia</taxon>
        <taxon>Flavobacteriales</taxon>
        <taxon>Weeksellaceae</taxon>
        <taxon>Chryseobacterium group</taxon>
        <taxon>Chryseobacterium</taxon>
    </lineage>
</organism>
<keyword evidence="2" id="KW-1185">Reference proteome</keyword>
<accession>J2T6E7</accession>
<dbReference type="PATRIC" id="fig|1144316.3.peg.1565"/>
<evidence type="ECO:0000313" key="1">
    <source>
        <dbReference type="EMBL" id="EJL73602.1"/>
    </source>
</evidence>
<dbReference type="EMBL" id="AKJY01000022">
    <property type="protein sequence ID" value="EJL73602.1"/>
    <property type="molecule type" value="Genomic_DNA"/>
</dbReference>
<proteinExistence type="predicted"/>
<dbReference type="Proteomes" id="UP000007509">
    <property type="component" value="Unassembled WGS sequence"/>
</dbReference>
<dbReference type="InterPro" id="IPR030476">
    <property type="entry name" value="Pentaxin_CS"/>
</dbReference>
<protein>
    <submittedName>
        <fullName evidence="1">Uncharacterized protein</fullName>
    </submittedName>
</protein>